<organism evidence="4 5">
    <name type="scientific">Imhoffiella purpurea</name>
    <dbReference type="NCBI Taxonomy" id="1249627"/>
    <lineage>
        <taxon>Bacteria</taxon>
        <taxon>Pseudomonadati</taxon>
        <taxon>Pseudomonadota</taxon>
        <taxon>Gammaproteobacteria</taxon>
        <taxon>Chromatiales</taxon>
        <taxon>Chromatiaceae</taxon>
        <taxon>Imhoffiella</taxon>
    </lineage>
</organism>
<dbReference type="GO" id="GO:0046872">
    <property type="term" value="F:metal ion binding"/>
    <property type="evidence" value="ECO:0007669"/>
    <property type="project" value="UniProtKB-KW"/>
</dbReference>
<dbReference type="Gene3D" id="3.40.50.1400">
    <property type="match status" value="2"/>
</dbReference>
<dbReference type="CDD" id="cd03416">
    <property type="entry name" value="CbiX_SirB_N"/>
    <property type="match status" value="1"/>
</dbReference>
<proteinExistence type="predicted"/>
<evidence type="ECO:0000256" key="1">
    <source>
        <dbReference type="ARBA" id="ARBA00022723"/>
    </source>
</evidence>
<comment type="caution">
    <text evidence="4">The sequence shown here is derived from an EMBL/GenBank/DDBJ whole genome shotgun (WGS) entry which is preliminary data.</text>
</comment>
<evidence type="ECO:0000256" key="2">
    <source>
        <dbReference type="ARBA" id="ARBA00023239"/>
    </source>
</evidence>
<dbReference type="eggNOG" id="COG2138">
    <property type="taxonomic scope" value="Bacteria"/>
</dbReference>
<keyword evidence="5" id="KW-1185">Reference proteome</keyword>
<dbReference type="PANTHER" id="PTHR33542">
    <property type="entry name" value="SIROHYDROCHLORIN FERROCHELATASE, CHLOROPLASTIC"/>
    <property type="match status" value="1"/>
</dbReference>
<dbReference type="CDD" id="cd03414">
    <property type="entry name" value="CbiX_SirB_C"/>
    <property type="match status" value="1"/>
</dbReference>
<keyword evidence="1" id="KW-0479">Metal-binding</keyword>
<evidence type="ECO:0000313" key="4">
    <source>
        <dbReference type="EMBL" id="EXJ14470.1"/>
    </source>
</evidence>
<dbReference type="AlphaFoldDB" id="W9VVM2"/>
<protein>
    <submittedName>
        <fullName evidence="4">Sirohydrochlorin cobaltochelatase</fullName>
    </submittedName>
</protein>
<dbReference type="InterPro" id="IPR002762">
    <property type="entry name" value="CbiX-like"/>
</dbReference>
<dbReference type="SUPFAM" id="SSF53800">
    <property type="entry name" value="Chelatase"/>
    <property type="match status" value="1"/>
</dbReference>
<keyword evidence="2" id="KW-0456">Lyase</keyword>
<feature type="compositionally biased region" description="Basic and acidic residues" evidence="3">
    <location>
        <begin position="284"/>
        <end position="294"/>
    </location>
</feature>
<dbReference type="PATRIC" id="fig|1249627.3.peg.2776"/>
<dbReference type="Pfam" id="PF01903">
    <property type="entry name" value="CbiX"/>
    <property type="match status" value="2"/>
</dbReference>
<dbReference type="EMBL" id="AONC01000040">
    <property type="protein sequence ID" value="EXJ14470.1"/>
    <property type="molecule type" value="Genomic_DNA"/>
</dbReference>
<reference evidence="4 5" key="1">
    <citation type="submission" date="2012-11" db="EMBL/GenBank/DDBJ databases">
        <title>Genome assembly of Thiorhodococcus sp. AK35.</title>
        <authorList>
            <person name="Nupur N."/>
            <person name="Khatri I."/>
            <person name="Subramanian S."/>
            <person name="Pinnaka A."/>
        </authorList>
    </citation>
    <scope>NUCLEOTIDE SEQUENCE [LARGE SCALE GENOMIC DNA]</scope>
    <source>
        <strain evidence="4 5">AK35</strain>
    </source>
</reference>
<dbReference type="STRING" id="1249627.D779_2611"/>
<dbReference type="PANTHER" id="PTHR33542:SF3">
    <property type="entry name" value="SIROHYDROCHLORIN FERROCHELATASE, CHLOROPLASTIC"/>
    <property type="match status" value="1"/>
</dbReference>
<feature type="region of interest" description="Disordered" evidence="3">
    <location>
        <begin position="272"/>
        <end position="294"/>
    </location>
</feature>
<evidence type="ECO:0000256" key="3">
    <source>
        <dbReference type="SAM" id="MobiDB-lite"/>
    </source>
</evidence>
<sequence>MTETTILLVGHGTRFHGGNAETERFAEQWRTQRPDWHIETCYIEWADRLLDAGLDQTAATARRVLVLPFILNAAGHVKMEIPAAVEAARRRHPGVSFAVLRHLGMGPEIKRVLAEQLDGLMADLAMPDPRTTGVILLGRGSSDAGANGELARMARFVFEETDHDLVDLAFTGITWPRLETAVQRQVRLGMTQIAILPVYLFAGRLTERIAVQVARLETQYPGIAFALAEHFGFDEKIFALLESRVLDADLPAASLLECDGCKYRTAAQAEHLHDHSHTHAPGAQHEHGHAPHVR</sequence>
<dbReference type="OrthoDB" id="9797895at2"/>
<dbReference type="RefSeq" id="WP_043754838.1">
    <property type="nucleotide sequence ID" value="NZ_AONC01000040.1"/>
</dbReference>
<evidence type="ECO:0000313" key="5">
    <source>
        <dbReference type="Proteomes" id="UP000019460"/>
    </source>
</evidence>
<dbReference type="InterPro" id="IPR050963">
    <property type="entry name" value="Sirohydro_Cobaltochel/CbiX"/>
</dbReference>
<dbReference type="GO" id="GO:0016829">
    <property type="term" value="F:lyase activity"/>
    <property type="evidence" value="ECO:0007669"/>
    <property type="project" value="UniProtKB-KW"/>
</dbReference>
<accession>W9VVM2</accession>
<name>W9VVM2_9GAMM</name>
<dbReference type="Proteomes" id="UP000019460">
    <property type="component" value="Unassembled WGS sequence"/>
</dbReference>
<gene>
    <name evidence="4" type="ORF">D779_2611</name>
</gene>